<feature type="chain" id="PRO_5016341046" description="histidine kinase" evidence="6">
    <location>
        <begin position="24"/>
        <end position="782"/>
    </location>
</feature>
<dbReference type="Gene3D" id="3.30.565.10">
    <property type="entry name" value="Histidine kinase-like ATPase, C-terminal domain"/>
    <property type="match status" value="1"/>
</dbReference>
<dbReference type="EC" id="2.7.13.3" evidence="2"/>
<accession>A0A327YUE4</accession>
<dbReference type="InterPro" id="IPR035965">
    <property type="entry name" value="PAS-like_dom_sf"/>
</dbReference>
<sequence>MAHPEARLIAAGLFALIATPLAAQQLRAPWTPMPGLNDMASIGTHGTEPDGSFADLSPAVAQEAGLDLRLARRARLEKLPASWNTGRPTPFPDVLTVCIGDAPPDHFVDESRTATGYGVDALRDLARRARPDLEFRLVSTTEWAQAVQGDCRSEMVKAMRALPEQQEATGRLDEAPVPFLVNERARPLRAGLGAVRERLDAIIPGYFSLDAYQALHARWFAPAGFWTPARQTWLSVAAAAAIMGVITSFLWQTRRARRRAENITADLRAVNDRLRVVLDTARSAIFGLTRDGRIAFANAGARRLLGLADSPAPQNWPDDARFVDPDSRKPLAPAHSPLRRPAVPGSGAPWHSDILALQRPDDTEPRFVTLSSAPLPDGRADGIASVIVMDDVTDQERARQREERSSRLDALGQLTGGVAHDFNNILATIDYAVQLALPHADDAGRRYLDTAAQSVRRGADLTARLLAFAKRQSGAPGSHRVTDVLAEFRDLAVPAIEERIELLFSAPPEGLHVHCDLPQLENALLNLVLNSRDAIRSSGPESGGRITLSVREVHDLIDPDIASHGDPVPRRVEFTIADNGPGMTDDVRKRATDPFFTTKPEGTGSGLGLAMVYGFAETSGGTLALYSVPGAGTTVRLTLPAGTPEGNVVAPEHRTPVTVAGHERILLVEDEPALVDLVAETLRALGFDVVTARSGDIALDILQADKTVDLLLSDVVMPGRLDGVALARAARRLYPTLPVVFMSGYTGAVRAEDLAELGVILQKPCARSELARTLRSQLDRAR</sequence>
<organism evidence="10 11">
    <name type="scientific">Salipiger aestuarii</name>
    <dbReference type="NCBI Taxonomy" id="568098"/>
    <lineage>
        <taxon>Bacteria</taxon>
        <taxon>Pseudomonadati</taxon>
        <taxon>Pseudomonadota</taxon>
        <taxon>Alphaproteobacteria</taxon>
        <taxon>Rhodobacterales</taxon>
        <taxon>Roseobacteraceae</taxon>
        <taxon>Salipiger</taxon>
    </lineage>
</organism>
<evidence type="ECO:0000259" key="9">
    <source>
        <dbReference type="PROSITE" id="PS50112"/>
    </source>
</evidence>
<keyword evidence="11" id="KW-1185">Reference proteome</keyword>
<evidence type="ECO:0000259" key="7">
    <source>
        <dbReference type="PROSITE" id="PS50109"/>
    </source>
</evidence>
<reference evidence="10 11" key="1">
    <citation type="submission" date="2018-06" db="EMBL/GenBank/DDBJ databases">
        <title>Genomic Encyclopedia of Archaeal and Bacterial Type Strains, Phase II (KMG-II): from individual species to whole genera.</title>
        <authorList>
            <person name="Goeker M."/>
        </authorList>
    </citation>
    <scope>NUCLEOTIDE SEQUENCE [LARGE SCALE GENOMIC DNA]</scope>
    <source>
        <strain evidence="10 11">DSM 22011</strain>
    </source>
</reference>
<dbReference type="InterPro" id="IPR011006">
    <property type="entry name" value="CheY-like_superfamily"/>
</dbReference>
<feature type="signal peptide" evidence="6">
    <location>
        <begin position="1"/>
        <end position="23"/>
    </location>
</feature>
<comment type="caution">
    <text evidence="10">The sequence shown here is derived from an EMBL/GenBank/DDBJ whole genome shotgun (WGS) entry which is preliminary data.</text>
</comment>
<gene>
    <name evidence="10" type="ORF">ATI53_1001103</name>
</gene>
<dbReference type="Pfam" id="PF02518">
    <property type="entry name" value="HATPase_c"/>
    <property type="match status" value="1"/>
</dbReference>
<proteinExistence type="predicted"/>
<protein>
    <recommendedName>
        <fullName evidence="2">histidine kinase</fullName>
        <ecNumber evidence="2">2.7.13.3</ecNumber>
    </recommendedName>
</protein>
<dbReference type="PROSITE" id="PS50110">
    <property type="entry name" value="RESPONSE_REGULATORY"/>
    <property type="match status" value="1"/>
</dbReference>
<dbReference type="SMART" id="SM00388">
    <property type="entry name" value="HisKA"/>
    <property type="match status" value="1"/>
</dbReference>
<evidence type="ECO:0000259" key="8">
    <source>
        <dbReference type="PROSITE" id="PS50110"/>
    </source>
</evidence>
<evidence type="ECO:0000256" key="6">
    <source>
        <dbReference type="SAM" id="SignalP"/>
    </source>
</evidence>
<feature type="domain" description="Histidine kinase" evidence="7">
    <location>
        <begin position="417"/>
        <end position="643"/>
    </location>
</feature>
<dbReference type="Gene3D" id="3.40.50.2300">
    <property type="match status" value="1"/>
</dbReference>
<dbReference type="PROSITE" id="PS50112">
    <property type="entry name" value="PAS"/>
    <property type="match status" value="1"/>
</dbReference>
<dbReference type="Proteomes" id="UP000249165">
    <property type="component" value="Unassembled WGS sequence"/>
</dbReference>
<keyword evidence="6" id="KW-0732">Signal</keyword>
<feature type="region of interest" description="Disordered" evidence="5">
    <location>
        <begin position="315"/>
        <end position="352"/>
    </location>
</feature>
<evidence type="ECO:0000256" key="4">
    <source>
        <dbReference type="PROSITE-ProRule" id="PRU00169"/>
    </source>
</evidence>
<dbReference type="SUPFAM" id="SSF55874">
    <property type="entry name" value="ATPase domain of HSP90 chaperone/DNA topoisomerase II/histidine kinase"/>
    <property type="match status" value="1"/>
</dbReference>
<feature type="domain" description="PAS" evidence="9">
    <location>
        <begin position="270"/>
        <end position="307"/>
    </location>
</feature>
<evidence type="ECO:0000256" key="3">
    <source>
        <dbReference type="ARBA" id="ARBA00022553"/>
    </source>
</evidence>
<keyword evidence="3 4" id="KW-0597">Phosphoprotein</keyword>
<feature type="domain" description="Response regulatory" evidence="8">
    <location>
        <begin position="664"/>
        <end position="778"/>
    </location>
</feature>
<feature type="compositionally biased region" description="Basic and acidic residues" evidence="5">
    <location>
        <begin position="318"/>
        <end position="329"/>
    </location>
</feature>
<evidence type="ECO:0000313" key="10">
    <source>
        <dbReference type="EMBL" id="RAK23996.1"/>
    </source>
</evidence>
<evidence type="ECO:0000313" key="11">
    <source>
        <dbReference type="Proteomes" id="UP000249165"/>
    </source>
</evidence>
<keyword evidence="10" id="KW-0418">Kinase</keyword>
<dbReference type="InterPro" id="IPR005467">
    <property type="entry name" value="His_kinase_dom"/>
</dbReference>
<dbReference type="PROSITE" id="PS50109">
    <property type="entry name" value="HIS_KIN"/>
    <property type="match status" value="1"/>
</dbReference>
<dbReference type="Gene3D" id="3.30.450.20">
    <property type="entry name" value="PAS domain"/>
    <property type="match status" value="1"/>
</dbReference>
<dbReference type="InterPro" id="IPR004358">
    <property type="entry name" value="Sig_transdc_His_kin-like_C"/>
</dbReference>
<dbReference type="PANTHER" id="PTHR43065">
    <property type="entry name" value="SENSOR HISTIDINE KINASE"/>
    <property type="match status" value="1"/>
</dbReference>
<dbReference type="SMART" id="SM00448">
    <property type="entry name" value="REC"/>
    <property type="match status" value="1"/>
</dbReference>
<dbReference type="InterPro" id="IPR036890">
    <property type="entry name" value="HATPase_C_sf"/>
</dbReference>
<comment type="catalytic activity">
    <reaction evidence="1">
        <text>ATP + protein L-histidine = ADP + protein N-phospho-L-histidine.</text>
        <dbReference type="EC" id="2.7.13.3"/>
    </reaction>
</comment>
<dbReference type="AlphaFoldDB" id="A0A327YUE4"/>
<dbReference type="SUPFAM" id="SSF47384">
    <property type="entry name" value="Homodimeric domain of signal transducing histidine kinase"/>
    <property type="match status" value="1"/>
</dbReference>
<dbReference type="InterPro" id="IPR001789">
    <property type="entry name" value="Sig_transdc_resp-reg_receiver"/>
</dbReference>
<evidence type="ECO:0000256" key="2">
    <source>
        <dbReference type="ARBA" id="ARBA00012438"/>
    </source>
</evidence>
<dbReference type="RefSeq" id="WP_170134503.1">
    <property type="nucleotide sequence ID" value="NZ_LIQE01000003.1"/>
</dbReference>
<dbReference type="Gene3D" id="1.10.287.130">
    <property type="match status" value="1"/>
</dbReference>
<dbReference type="Pfam" id="PF00072">
    <property type="entry name" value="Response_reg"/>
    <property type="match status" value="1"/>
</dbReference>
<dbReference type="Pfam" id="PF00512">
    <property type="entry name" value="HisKA"/>
    <property type="match status" value="1"/>
</dbReference>
<dbReference type="SUPFAM" id="SSF55785">
    <property type="entry name" value="PYP-like sensor domain (PAS domain)"/>
    <property type="match status" value="1"/>
</dbReference>
<dbReference type="GO" id="GO:0000155">
    <property type="term" value="F:phosphorelay sensor kinase activity"/>
    <property type="evidence" value="ECO:0007669"/>
    <property type="project" value="InterPro"/>
</dbReference>
<name>A0A327YUE4_9RHOB</name>
<dbReference type="InterPro" id="IPR000014">
    <property type="entry name" value="PAS"/>
</dbReference>
<dbReference type="InterPro" id="IPR036097">
    <property type="entry name" value="HisK_dim/P_sf"/>
</dbReference>
<dbReference type="PANTHER" id="PTHR43065:SF42">
    <property type="entry name" value="TWO-COMPONENT SENSOR PPRA"/>
    <property type="match status" value="1"/>
</dbReference>
<dbReference type="SMART" id="SM00091">
    <property type="entry name" value="PAS"/>
    <property type="match status" value="1"/>
</dbReference>
<feature type="modified residue" description="4-aspartylphosphate" evidence="4">
    <location>
        <position position="714"/>
    </location>
</feature>
<dbReference type="SMART" id="SM00387">
    <property type="entry name" value="HATPase_c"/>
    <property type="match status" value="1"/>
</dbReference>
<dbReference type="InterPro" id="IPR003594">
    <property type="entry name" value="HATPase_dom"/>
</dbReference>
<dbReference type="PRINTS" id="PR00344">
    <property type="entry name" value="BCTRLSENSOR"/>
</dbReference>
<keyword evidence="10" id="KW-0808">Transferase</keyword>
<evidence type="ECO:0000256" key="5">
    <source>
        <dbReference type="SAM" id="MobiDB-lite"/>
    </source>
</evidence>
<dbReference type="EMBL" id="QLMG01000001">
    <property type="protein sequence ID" value="RAK23996.1"/>
    <property type="molecule type" value="Genomic_DNA"/>
</dbReference>
<evidence type="ECO:0000256" key="1">
    <source>
        <dbReference type="ARBA" id="ARBA00000085"/>
    </source>
</evidence>
<dbReference type="InterPro" id="IPR003661">
    <property type="entry name" value="HisK_dim/P_dom"/>
</dbReference>
<dbReference type="SUPFAM" id="SSF52172">
    <property type="entry name" value="CheY-like"/>
    <property type="match status" value="1"/>
</dbReference>